<dbReference type="AlphaFoldDB" id="A0A1U7M8H8"/>
<dbReference type="GO" id="GO:0015871">
    <property type="term" value="P:choline transport"/>
    <property type="evidence" value="ECO:0007669"/>
    <property type="project" value="TreeGrafter"/>
</dbReference>
<keyword evidence="4 9" id="KW-0812">Transmembrane</keyword>
<dbReference type="InterPro" id="IPR007210">
    <property type="entry name" value="ABC_Gly_betaine_transp_sub-bd"/>
</dbReference>
<feature type="transmembrane region" description="Helical" evidence="9">
    <location>
        <begin position="412"/>
        <end position="432"/>
    </location>
</feature>
<comment type="subcellular location">
    <subcellularLocation>
        <location evidence="9">Cell membrane</location>
        <topology evidence="9">Multi-pass membrane protein</topology>
    </subcellularLocation>
    <subcellularLocation>
        <location evidence="1">Membrane</location>
        <topology evidence="1">Multi-pass membrane protein</topology>
    </subcellularLocation>
</comment>
<dbReference type="InterPro" id="IPR035906">
    <property type="entry name" value="MetI-like_sf"/>
</dbReference>
<dbReference type="Proteomes" id="UP000186112">
    <property type="component" value="Unassembled WGS sequence"/>
</dbReference>
<evidence type="ECO:0000256" key="2">
    <source>
        <dbReference type="ARBA" id="ARBA00022448"/>
    </source>
</evidence>
<evidence type="ECO:0000313" key="11">
    <source>
        <dbReference type="EMBL" id="OLS03585.1"/>
    </source>
</evidence>
<dbReference type="GO" id="GO:0031460">
    <property type="term" value="P:glycine betaine transport"/>
    <property type="evidence" value="ECO:0007669"/>
    <property type="project" value="TreeGrafter"/>
</dbReference>
<dbReference type="SUPFAM" id="SSF161098">
    <property type="entry name" value="MetI-like"/>
    <property type="match status" value="1"/>
</dbReference>
<dbReference type="SUPFAM" id="SSF53850">
    <property type="entry name" value="Periplasmic binding protein-like II"/>
    <property type="match status" value="1"/>
</dbReference>
<evidence type="ECO:0000256" key="8">
    <source>
        <dbReference type="ARBA" id="ARBA00035652"/>
    </source>
</evidence>
<evidence type="ECO:0000313" key="12">
    <source>
        <dbReference type="Proteomes" id="UP000186112"/>
    </source>
</evidence>
<evidence type="ECO:0000259" key="10">
    <source>
        <dbReference type="PROSITE" id="PS50928"/>
    </source>
</evidence>
<dbReference type="FunFam" id="1.10.3720.10:FF:000001">
    <property type="entry name" value="Glycine betaine ABC transporter, permease"/>
    <property type="match status" value="1"/>
</dbReference>
<dbReference type="GO" id="GO:0005275">
    <property type="term" value="F:amine transmembrane transporter activity"/>
    <property type="evidence" value="ECO:0007669"/>
    <property type="project" value="TreeGrafter"/>
</dbReference>
<dbReference type="Pfam" id="PF04069">
    <property type="entry name" value="OpuAC"/>
    <property type="match status" value="1"/>
</dbReference>
<protein>
    <submittedName>
        <fullName evidence="11">Glycine betaine transport system permease protein OpuAB</fullName>
    </submittedName>
</protein>
<accession>A0A1U7M8H8</accession>
<dbReference type="GO" id="GO:0015226">
    <property type="term" value="F:carnitine transmembrane transporter activity"/>
    <property type="evidence" value="ECO:0007669"/>
    <property type="project" value="TreeGrafter"/>
</dbReference>
<keyword evidence="12" id="KW-1185">Reference proteome</keyword>
<dbReference type="Gene3D" id="3.40.190.100">
    <property type="entry name" value="Glycine betaine-binding periplasmic protein, domain 2"/>
    <property type="match status" value="1"/>
</dbReference>
<sequence>MKKMISILMIILILFSSVLGSTSFAEDKKIVFADPGWDSVKLHNAIAGTIVKALYGYSFTEVPGSSTILHEALLKGEVDVHMEEWTDNLATYDVDLNAGNFRELGINFNDSYQGIYVPRYVIEGDSERGIKASAPDLKNIWDLKKYPEIFKDEENPTMGRMYGSIPGWEVDEIIYNKYKHYGLDENFIYFRPGSEAALTAAITSAYEKGEPIAGYYWEPTWLLGLYDMVLLDDKPYNADTVKQGKTTLPAVKVTVATSNKFYENEENKKVIAFLEKYRTSSALTSEGLAHIQETGDSYIETAKWFLVKHDELLDEWLDKEDAQKMRNYLSEEENEKKGNLIYDFPFKVPINLKAIDDSVRNFSVKHDAFFEVIREALKTLVTSIQTVLNFIPWFVLLIAVFLAGWKVSGKFLTGLLYTGFLFLIGMVGYWNLMNETLAIILASVLISLLIGFPIGIFLSTSDRGNSIIRPILDTMQTMPVFVYLIPALLFFGLGKAPAVIATTIYAVVPIIRLTNLGIRQIDEEIVEASKSFGSTTFQSLFKVQIPQALPTIMTGVNQTLMMAISMVVTTSMIGATGLGMEVLLGVNRVEIGRGLVSGTAVVIIAVVLDRLTQGLVNKNEVKTDVQ</sequence>
<keyword evidence="6 9" id="KW-0472">Membrane</keyword>
<dbReference type="PANTHER" id="PTHR47737:SF1">
    <property type="entry name" value="GLYCINE BETAINE_PROLINE BETAINE TRANSPORT SYSTEM PERMEASE PROTEIN PROW"/>
    <property type="match status" value="1"/>
</dbReference>
<feature type="transmembrane region" description="Helical" evidence="9">
    <location>
        <begin position="480"/>
        <end position="508"/>
    </location>
</feature>
<dbReference type="Gene3D" id="1.10.3720.10">
    <property type="entry name" value="MetI-like"/>
    <property type="match status" value="1"/>
</dbReference>
<dbReference type="Pfam" id="PF00528">
    <property type="entry name" value="BPD_transp_1"/>
    <property type="match status" value="1"/>
</dbReference>
<evidence type="ECO:0000256" key="1">
    <source>
        <dbReference type="ARBA" id="ARBA00004141"/>
    </source>
</evidence>
<comment type="similarity">
    <text evidence="7">In the C-terminal section; belongs to the OsmX family.</text>
</comment>
<gene>
    <name evidence="11" type="primary">opuAB</name>
    <name evidence="11" type="ORF">TICRE_04420</name>
</gene>
<feature type="transmembrane region" description="Helical" evidence="9">
    <location>
        <begin position="387"/>
        <end position="405"/>
    </location>
</feature>
<evidence type="ECO:0000256" key="6">
    <source>
        <dbReference type="ARBA" id="ARBA00023136"/>
    </source>
</evidence>
<dbReference type="PROSITE" id="PS50928">
    <property type="entry name" value="ABC_TM1"/>
    <property type="match status" value="1"/>
</dbReference>
<evidence type="ECO:0000256" key="9">
    <source>
        <dbReference type="RuleBase" id="RU363032"/>
    </source>
</evidence>
<dbReference type="Gene3D" id="3.40.190.10">
    <property type="entry name" value="Periplasmic binding protein-like II"/>
    <property type="match status" value="1"/>
</dbReference>
<keyword evidence="5 9" id="KW-1133">Transmembrane helix</keyword>
<comment type="similarity">
    <text evidence="8">In the N-terminal section; belongs to the binding-protein-dependent transport system permease family.</text>
</comment>
<keyword evidence="3" id="KW-1003">Cell membrane</keyword>
<comment type="caution">
    <text evidence="11">The sequence shown here is derived from an EMBL/GenBank/DDBJ whole genome shotgun (WGS) entry which is preliminary data.</text>
</comment>
<feature type="transmembrane region" description="Helical" evidence="9">
    <location>
        <begin position="438"/>
        <end position="459"/>
    </location>
</feature>
<keyword evidence="2 9" id="KW-0813">Transport</keyword>
<proteinExistence type="inferred from homology"/>
<dbReference type="EMBL" id="LTDM01000005">
    <property type="protein sequence ID" value="OLS03585.1"/>
    <property type="molecule type" value="Genomic_DNA"/>
</dbReference>
<feature type="transmembrane region" description="Helical" evidence="9">
    <location>
        <begin position="560"/>
        <end position="584"/>
    </location>
</feature>
<evidence type="ECO:0000256" key="7">
    <source>
        <dbReference type="ARBA" id="ARBA00035642"/>
    </source>
</evidence>
<feature type="domain" description="ABC transmembrane type-1" evidence="10">
    <location>
        <begin position="433"/>
        <end position="612"/>
    </location>
</feature>
<dbReference type="CDD" id="cd13641">
    <property type="entry name" value="PBP2_HisX_like"/>
    <property type="match status" value="1"/>
</dbReference>
<organism evidence="11 12">
    <name type="scientific">Tissierella creatinophila DSM 6911</name>
    <dbReference type="NCBI Taxonomy" id="1123403"/>
    <lineage>
        <taxon>Bacteria</taxon>
        <taxon>Bacillati</taxon>
        <taxon>Bacillota</taxon>
        <taxon>Tissierellia</taxon>
        <taxon>Tissierellales</taxon>
        <taxon>Tissierellaceae</taxon>
        <taxon>Tissierella</taxon>
    </lineage>
</organism>
<dbReference type="GO" id="GO:0043190">
    <property type="term" value="C:ATP-binding cassette (ABC) transporter complex"/>
    <property type="evidence" value="ECO:0007669"/>
    <property type="project" value="InterPro"/>
</dbReference>
<name>A0A1U7M8H8_TISCR</name>
<evidence type="ECO:0000256" key="3">
    <source>
        <dbReference type="ARBA" id="ARBA00022475"/>
    </source>
</evidence>
<comment type="similarity">
    <text evidence="9">Belongs to the binding-protein-dependent transport system permease family.</text>
</comment>
<evidence type="ECO:0000256" key="5">
    <source>
        <dbReference type="ARBA" id="ARBA00022989"/>
    </source>
</evidence>
<dbReference type="InterPro" id="IPR000515">
    <property type="entry name" value="MetI-like"/>
</dbReference>
<reference evidence="11 12" key="1">
    <citation type="submission" date="2016-02" db="EMBL/GenBank/DDBJ databases">
        <title>Genome sequence of Tissierella creatinophila DSM 6911.</title>
        <authorList>
            <person name="Poehlein A."/>
            <person name="Daniel R."/>
        </authorList>
    </citation>
    <scope>NUCLEOTIDE SEQUENCE [LARGE SCALE GENOMIC DNA]</scope>
    <source>
        <strain evidence="11 12">DSM 6911</strain>
    </source>
</reference>
<dbReference type="CDD" id="cd06261">
    <property type="entry name" value="TM_PBP2"/>
    <property type="match status" value="1"/>
</dbReference>
<evidence type="ECO:0000256" key="4">
    <source>
        <dbReference type="ARBA" id="ARBA00022692"/>
    </source>
</evidence>
<dbReference type="PANTHER" id="PTHR47737">
    <property type="entry name" value="GLYCINE BETAINE/PROLINE BETAINE TRANSPORT SYSTEM PERMEASE PROTEIN PROW"/>
    <property type="match status" value="1"/>
</dbReference>
<feature type="transmembrane region" description="Helical" evidence="9">
    <location>
        <begin position="591"/>
        <end position="608"/>
    </location>
</feature>